<keyword evidence="1" id="KW-0808">Transferase</keyword>
<evidence type="ECO:0000256" key="2">
    <source>
        <dbReference type="ARBA" id="ARBA00023315"/>
    </source>
</evidence>
<feature type="domain" description="N-acetyltransferase" evidence="3">
    <location>
        <begin position="6"/>
        <end position="142"/>
    </location>
</feature>
<dbReference type="CDD" id="cd04301">
    <property type="entry name" value="NAT_SF"/>
    <property type="match status" value="1"/>
</dbReference>
<protein>
    <submittedName>
        <fullName evidence="4">ElaA protein</fullName>
    </submittedName>
</protein>
<dbReference type="AlphaFoldDB" id="A0A8J4DVW4"/>
<evidence type="ECO:0000313" key="4">
    <source>
        <dbReference type="EMBL" id="GIJ51881.1"/>
    </source>
</evidence>
<dbReference type="Gene3D" id="3.40.630.30">
    <property type="match status" value="1"/>
</dbReference>
<gene>
    <name evidence="4" type="primary">elaA</name>
    <name evidence="4" type="ORF">Val02_87670</name>
</gene>
<keyword evidence="2" id="KW-0012">Acyltransferase</keyword>
<dbReference type="InterPro" id="IPR000182">
    <property type="entry name" value="GNAT_dom"/>
</dbReference>
<evidence type="ECO:0000259" key="3">
    <source>
        <dbReference type="PROSITE" id="PS51186"/>
    </source>
</evidence>
<name>A0A8J4DVW4_9ACTN</name>
<dbReference type="GO" id="GO:0016747">
    <property type="term" value="F:acyltransferase activity, transferring groups other than amino-acyl groups"/>
    <property type="evidence" value="ECO:0007669"/>
    <property type="project" value="InterPro"/>
</dbReference>
<reference evidence="4" key="1">
    <citation type="submission" date="2021-01" db="EMBL/GenBank/DDBJ databases">
        <title>Whole genome shotgun sequence of Virgisporangium aliadipatigenens NBRC 105644.</title>
        <authorList>
            <person name="Komaki H."/>
            <person name="Tamura T."/>
        </authorList>
    </citation>
    <scope>NUCLEOTIDE SEQUENCE</scope>
    <source>
        <strain evidence="4">NBRC 105644</strain>
    </source>
</reference>
<keyword evidence="5" id="KW-1185">Reference proteome</keyword>
<dbReference type="RefSeq" id="WP_203905273.1">
    <property type="nucleotide sequence ID" value="NZ_BOPF01000056.1"/>
</dbReference>
<dbReference type="PROSITE" id="PS51186">
    <property type="entry name" value="GNAT"/>
    <property type="match status" value="1"/>
</dbReference>
<dbReference type="InterPro" id="IPR016181">
    <property type="entry name" value="Acyl_CoA_acyltransferase"/>
</dbReference>
<dbReference type="InterPro" id="IPR050832">
    <property type="entry name" value="Bact_Acetyltransf"/>
</dbReference>
<dbReference type="PANTHER" id="PTHR43877">
    <property type="entry name" value="AMINOALKYLPHOSPHONATE N-ACETYLTRANSFERASE-RELATED-RELATED"/>
    <property type="match status" value="1"/>
</dbReference>
<comment type="caution">
    <text evidence="4">The sequence shown here is derived from an EMBL/GenBank/DDBJ whole genome shotgun (WGS) entry which is preliminary data.</text>
</comment>
<organism evidence="4 5">
    <name type="scientific">Virgisporangium aliadipatigenens</name>
    <dbReference type="NCBI Taxonomy" id="741659"/>
    <lineage>
        <taxon>Bacteria</taxon>
        <taxon>Bacillati</taxon>
        <taxon>Actinomycetota</taxon>
        <taxon>Actinomycetes</taxon>
        <taxon>Micromonosporales</taxon>
        <taxon>Micromonosporaceae</taxon>
        <taxon>Virgisporangium</taxon>
    </lineage>
</organism>
<evidence type="ECO:0000256" key="1">
    <source>
        <dbReference type="ARBA" id="ARBA00022679"/>
    </source>
</evidence>
<accession>A0A8J4DVW4</accession>
<proteinExistence type="predicted"/>
<dbReference type="EMBL" id="BOPF01000056">
    <property type="protein sequence ID" value="GIJ51881.1"/>
    <property type="molecule type" value="Genomic_DNA"/>
</dbReference>
<dbReference type="Pfam" id="PF13673">
    <property type="entry name" value="Acetyltransf_10"/>
    <property type="match status" value="1"/>
</dbReference>
<evidence type="ECO:0000313" key="5">
    <source>
        <dbReference type="Proteomes" id="UP000619260"/>
    </source>
</evidence>
<sequence length="142" mass="16062">MIINERRFADLDVFTFHALVKLRCDVFVVEQECAYPEFDGRDVEPDTRHLWISDDTNQPLAYLRILADPGGVARIGRVVTAPHARGRGLSQQLLKSALDRIGNRTCVLDAQSHLVGFYERLGFTPSAPEYIEDGIPHTPMQR</sequence>
<dbReference type="SUPFAM" id="SSF55729">
    <property type="entry name" value="Acyl-CoA N-acyltransferases (Nat)"/>
    <property type="match status" value="1"/>
</dbReference>
<dbReference type="Proteomes" id="UP000619260">
    <property type="component" value="Unassembled WGS sequence"/>
</dbReference>